<gene>
    <name evidence="2" type="ORF">CLV31_1139</name>
</gene>
<feature type="transmembrane region" description="Helical" evidence="1">
    <location>
        <begin position="16"/>
        <end position="35"/>
    </location>
</feature>
<dbReference type="OrthoDB" id="770034at2"/>
<evidence type="ECO:0008006" key="4">
    <source>
        <dbReference type="Google" id="ProtNLM"/>
    </source>
</evidence>
<evidence type="ECO:0000313" key="2">
    <source>
        <dbReference type="EMBL" id="PZV79694.1"/>
    </source>
</evidence>
<keyword evidence="3" id="KW-1185">Reference proteome</keyword>
<evidence type="ECO:0000313" key="3">
    <source>
        <dbReference type="Proteomes" id="UP000248917"/>
    </source>
</evidence>
<keyword evidence="1" id="KW-0812">Transmembrane</keyword>
<dbReference type="EMBL" id="QKTX01000013">
    <property type="protein sequence ID" value="PZV79694.1"/>
    <property type="molecule type" value="Genomic_DNA"/>
</dbReference>
<feature type="transmembrane region" description="Helical" evidence="1">
    <location>
        <begin position="79"/>
        <end position="103"/>
    </location>
</feature>
<organism evidence="2 3">
    <name type="scientific">Algoriphagus aquaeductus</name>
    <dbReference type="NCBI Taxonomy" id="475299"/>
    <lineage>
        <taxon>Bacteria</taxon>
        <taxon>Pseudomonadati</taxon>
        <taxon>Bacteroidota</taxon>
        <taxon>Cytophagia</taxon>
        <taxon>Cytophagales</taxon>
        <taxon>Cyclobacteriaceae</taxon>
        <taxon>Algoriphagus</taxon>
    </lineage>
</organism>
<comment type="caution">
    <text evidence="2">The sequence shown here is derived from an EMBL/GenBank/DDBJ whole genome shotgun (WGS) entry which is preliminary data.</text>
</comment>
<protein>
    <recommendedName>
        <fullName evidence="4">Potassium transporter KefB</fullName>
    </recommendedName>
</protein>
<keyword evidence="1" id="KW-0472">Membrane</keyword>
<sequence>MKNSPSTFLPFHWKDLILPSSLGASLPLALLLFVILTKEDLFETWMFYPLTIIPLGGAVGGAFFFLMGFHWFPKGNQKLIAIIFSTIFYFVGLWISAVLAFAITGHWD</sequence>
<proteinExistence type="predicted"/>
<name>A0A326RXE4_9BACT</name>
<dbReference type="AlphaFoldDB" id="A0A326RXE4"/>
<keyword evidence="1" id="KW-1133">Transmembrane helix</keyword>
<accession>A0A326RXE4</accession>
<evidence type="ECO:0000256" key="1">
    <source>
        <dbReference type="SAM" id="Phobius"/>
    </source>
</evidence>
<dbReference type="RefSeq" id="WP_111393939.1">
    <property type="nucleotide sequence ID" value="NZ_JBJINY010000084.1"/>
</dbReference>
<feature type="transmembrane region" description="Helical" evidence="1">
    <location>
        <begin position="47"/>
        <end position="67"/>
    </location>
</feature>
<dbReference type="Proteomes" id="UP000248917">
    <property type="component" value="Unassembled WGS sequence"/>
</dbReference>
<reference evidence="2 3" key="1">
    <citation type="submission" date="2018-06" db="EMBL/GenBank/DDBJ databases">
        <title>Genomic Encyclopedia of Archaeal and Bacterial Type Strains, Phase II (KMG-II): from individual species to whole genera.</title>
        <authorList>
            <person name="Goeker M."/>
        </authorList>
    </citation>
    <scope>NUCLEOTIDE SEQUENCE [LARGE SCALE GENOMIC DNA]</scope>
    <source>
        <strain evidence="2 3">T4</strain>
    </source>
</reference>